<dbReference type="OrthoDB" id="9793973at2"/>
<dbReference type="SFLD" id="SFLDG01062">
    <property type="entry name" value="methyltransferase_(Class_A)"/>
    <property type="match status" value="1"/>
</dbReference>
<dbReference type="InterPro" id="IPR007197">
    <property type="entry name" value="rSAM"/>
</dbReference>
<feature type="binding site" evidence="12">
    <location>
        <position position="115"/>
    </location>
    <ligand>
        <name>[4Fe-4S] cluster</name>
        <dbReference type="ChEBI" id="CHEBI:49883"/>
        <note>4Fe-4S-S-AdoMet</note>
    </ligand>
</feature>
<proteinExistence type="inferred from homology"/>
<evidence type="ECO:0000256" key="9">
    <source>
        <dbReference type="ARBA" id="ARBA00022723"/>
    </source>
</evidence>
<evidence type="ECO:0000256" key="3">
    <source>
        <dbReference type="ARBA" id="ARBA00022490"/>
    </source>
</evidence>
<comment type="caution">
    <text evidence="12">Lacks conserved residue(s) required for the propagation of feature annotation.</text>
</comment>
<dbReference type="PANTHER" id="PTHR30544:SF5">
    <property type="entry name" value="RADICAL SAM CORE DOMAIN-CONTAINING PROTEIN"/>
    <property type="match status" value="1"/>
</dbReference>
<evidence type="ECO:0000256" key="4">
    <source>
        <dbReference type="ARBA" id="ARBA00022552"/>
    </source>
</evidence>
<dbReference type="SUPFAM" id="SSF102114">
    <property type="entry name" value="Radical SAM enzymes"/>
    <property type="match status" value="1"/>
</dbReference>
<dbReference type="InterPro" id="IPR048641">
    <property type="entry name" value="RlmN_N"/>
</dbReference>
<dbReference type="SFLD" id="SFLDS00029">
    <property type="entry name" value="Radical_SAM"/>
    <property type="match status" value="1"/>
</dbReference>
<dbReference type="Proteomes" id="UP000243406">
    <property type="component" value="Unassembled WGS sequence"/>
</dbReference>
<evidence type="ECO:0000256" key="6">
    <source>
        <dbReference type="ARBA" id="ARBA00022679"/>
    </source>
</evidence>
<dbReference type="GO" id="GO:0005737">
    <property type="term" value="C:cytoplasm"/>
    <property type="evidence" value="ECO:0007669"/>
    <property type="project" value="UniProtKB-SubCell"/>
</dbReference>
<dbReference type="GO" id="GO:0051539">
    <property type="term" value="F:4 iron, 4 sulfur cluster binding"/>
    <property type="evidence" value="ECO:0007669"/>
    <property type="project" value="UniProtKB-UniRule"/>
</dbReference>
<dbReference type="EMBL" id="FUYN01000001">
    <property type="protein sequence ID" value="SKB28115.1"/>
    <property type="molecule type" value="Genomic_DNA"/>
</dbReference>
<dbReference type="GO" id="GO:0070475">
    <property type="term" value="P:rRNA base methylation"/>
    <property type="evidence" value="ECO:0007669"/>
    <property type="project" value="UniProtKB-UniRule"/>
</dbReference>
<organism evidence="14 15">
    <name type="scientific">Acetoanaerobium noterae</name>
    <dbReference type="NCBI Taxonomy" id="745369"/>
    <lineage>
        <taxon>Bacteria</taxon>
        <taxon>Bacillati</taxon>
        <taxon>Bacillota</taxon>
        <taxon>Clostridia</taxon>
        <taxon>Peptostreptococcales</taxon>
        <taxon>Filifactoraceae</taxon>
        <taxon>Acetoanaerobium</taxon>
    </lineage>
</organism>
<dbReference type="InterPro" id="IPR058240">
    <property type="entry name" value="rSAM_sf"/>
</dbReference>
<dbReference type="InterPro" id="IPR027492">
    <property type="entry name" value="RNA_MTrfase_RlmN"/>
</dbReference>
<protein>
    <recommendedName>
        <fullName evidence="12">Probable dual-specificity RNA methyltransferase RlmN</fullName>
        <ecNumber evidence="12">2.1.1.192</ecNumber>
    </recommendedName>
    <alternativeName>
        <fullName evidence="12">23S rRNA (adenine(2503)-C(2))-methyltransferase</fullName>
    </alternativeName>
    <alternativeName>
        <fullName evidence="12">23S rRNA m2A2503 methyltransferase</fullName>
    </alternativeName>
    <alternativeName>
        <fullName evidence="12">Ribosomal RNA large subunit methyltransferase N</fullName>
    </alternativeName>
    <alternativeName>
        <fullName evidence="12">tRNA (adenine(37)-C(2))-methyltransferase</fullName>
    </alternativeName>
    <alternativeName>
        <fullName evidence="12">tRNA m2A37 methyltransferase</fullName>
    </alternativeName>
</protein>
<dbReference type="PROSITE" id="PS51918">
    <property type="entry name" value="RADICAL_SAM"/>
    <property type="match status" value="1"/>
</dbReference>
<evidence type="ECO:0000256" key="7">
    <source>
        <dbReference type="ARBA" id="ARBA00022691"/>
    </source>
</evidence>
<dbReference type="Gene3D" id="3.20.20.70">
    <property type="entry name" value="Aldolase class I"/>
    <property type="match status" value="1"/>
</dbReference>
<sequence>MKSDALSLTFSELEEEIVKLGEQKFRAKQIYPKLFQGISSFDEIGNISKVLKEKLNEHLYISKVSVYKVLTSELDGTRKYLLQLDDKNIIEAVLMRYKHGLSICISSQVGCLMGCSFCASTIDGLVRNLTAGEMIGQILAVHNDVKERISNVVMMGSGEPLDNFDNLIKFLDIVHQEDSLNIGYRHITISTCGVVPKINELAKLGYPINLAISLHETTHEKRKNIMPVENAYPIDSVIKAAKDYANTTKRRVTFEYALIKGVNDSTEDANRLSKLLKGMLCHVNLIPVNTVEERTYKRPDKAAINAFLSVLKSNHIEATVRREMGKDINGACGQLRRSIVD</sequence>
<dbReference type="Pfam" id="PF21016">
    <property type="entry name" value="RlmN_N"/>
    <property type="match status" value="1"/>
</dbReference>
<keyword evidence="2 12" id="KW-0004">4Fe-4S</keyword>
<evidence type="ECO:0000256" key="2">
    <source>
        <dbReference type="ARBA" id="ARBA00022485"/>
    </source>
</evidence>
<dbReference type="GO" id="GO:0070040">
    <property type="term" value="F:rRNA (adenine(2503)-C2-)-methyltransferase activity"/>
    <property type="evidence" value="ECO:0007669"/>
    <property type="project" value="UniProtKB-UniRule"/>
</dbReference>
<evidence type="ECO:0000256" key="5">
    <source>
        <dbReference type="ARBA" id="ARBA00022603"/>
    </source>
</evidence>
<comment type="miscellaneous">
    <text evidence="12">Reaction proceeds by a ping-pong mechanism involving intermediate methylation of a conserved cysteine residue.</text>
</comment>
<dbReference type="GO" id="GO:0030488">
    <property type="term" value="P:tRNA methylation"/>
    <property type="evidence" value="ECO:0007669"/>
    <property type="project" value="UniProtKB-UniRule"/>
</dbReference>
<gene>
    <name evidence="12" type="primary">rlmN</name>
    <name evidence="14" type="ORF">SAMN02745120_0574</name>
</gene>
<feature type="binding site" evidence="12">
    <location>
        <position position="111"/>
    </location>
    <ligand>
        <name>[4Fe-4S] cluster</name>
        <dbReference type="ChEBI" id="CHEBI:49883"/>
        <note>4Fe-4S-S-AdoMet</note>
    </ligand>
</feature>
<dbReference type="InterPro" id="IPR013785">
    <property type="entry name" value="Aldolase_TIM"/>
</dbReference>
<evidence type="ECO:0000256" key="12">
    <source>
        <dbReference type="HAMAP-Rule" id="MF_01849"/>
    </source>
</evidence>
<dbReference type="InterPro" id="IPR040072">
    <property type="entry name" value="Methyltransferase_A"/>
</dbReference>
<keyword evidence="7 12" id="KW-0949">S-adenosyl-L-methionine</keyword>
<dbReference type="SFLD" id="SFLDF00275">
    <property type="entry name" value="adenosine_C2_methyltransferase"/>
    <property type="match status" value="1"/>
</dbReference>
<dbReference type="AlphaFoldDB" id="A0A1T4ZZU0"/>
<reference evidence="15" key="1">
    <citation type="submission" date="2017-02" db="EMBL/GenBank/DDBJ databases">
        <authorList>
            <person name="Varghese N."/>
            <person name="Submissions S."/>
        </authorList>
    </citation>
    <scope>NUCLEOTIDE SEQUENCE [LARGE SCALE GENOMIC DNA]</scope>
    <source>
        <strain evidence="15">ATCC 35199</strain>
    </source>
</reference>
<comment type="function">
    <text evidence="12">Specifically methylates position 2 of adenine 2503 in 23S rRNA and position 2 of adenine 37 in tRNAs.</text>
</comment>
<dbReference type="NCBIfam" id="TIGR00048">
    <property type="entry name" value="rRNA_mod_RlmN"/>
    <property type="match status" value="1"/>
</dbReference>
<keyword evidence="6 12" id="KW-0808">Transferase</keyword>
<evidence type="ECO:0000313" key="15">
    <source>
        <dbReference type="Proteomes" id="UP000243406"/>
    </source>
</evidence>
<dbReference type="GO" id="GO:0000049">
    <property type="term" value="F:tRNA binding"/>
    <property type="evidence" value="ECO:0007669"/>
    <property type="project" value="UniProtKB-UniRule"/>
</dbReference>
<evidence type="ECO:0000313" key="14">
    <source>
        <dbReference type="EMBL" id="SKB28115.1"/>
    </source>
</evidence>
<feature type="binding site" evidence="12">
    <location>
        <position position="118"/>
    </location>
    <ligand>
        <name>[4Fe-4S] cluster</name>
        <dbReference type="ChEBI" id="CHEBI:49883"/>
        <note>4Fe-4S-S-AdoMet</note>
    </ligand>
</feature>
<keyword evidence="9 12" id="KW-0479">Metal-binding</keyword>
<feature type="active site" description="S-methylcysteine intermediate" evidence="12">
    <location>
        <position position="332"/>
    </location>
</feature>
<keyword evidence="12" id="KW-1015">Disulfide bond</keyword>
<feature type="binding site" evidence="12">
    <location>
        <begin position="158"/>
        <end position="159"/>
    </location>
    <ligand>
        <name>S-adenosyl-L-methionine</name>
        <dbReference type="ChEBI" id="CHEBI:59789"/>
    </ligand>
</feature>
<dbReference type="HAMAP" id="MF_01849">
    <property type="entry name" value="RNA_methyltr_RlmN"/>
    <property type="match status" value="1"/>
</dbReference>
<dbReference type="RefSeq" id="WP_079588545.1">
    <property type="nucleotide sequence ID" value="NZ_FUYN01000001.1"/>
</dbReference>
<comment type="similarity">
    <text evidence="12">Belongs to the radical SAM superfamily. RlmN family.</text>
</comment>
<evidence type="ECO:0000256" key="11">
    <source>
        <dbReference type="ARBA" id="ARBA00023014"/>
    </source>
</evidence>
<feature type="binding site" evidence="12">
    <location>
        <position position="190"/>
    </location>
    <ligand>
        <name>S-adenosyl-L-methionine</name>
        <dbReference type="ChEBI" id="CHEBI:59789"/>
    </ligand>
</feature>
<feature type="domain" description="Radical SAM core" evidence="13">
    <location>
        <begin position="97"/>
        <end position="327"/>
    </location>
</feature>
<dbReference type="GO" id="GO:0046872">
    <property type="term" value="F:metal ion binding"/>
    <property type="evidence" value="ECO:0007669"/>
    <property type="project" value="UniProtKB-KW"/>
</dbReference>
<keyword evidence="4 12" id="KW-0698">rRNA processing</keyword>
<accession>A0A1T4ZZU0</accession>
<keyword evidence="15" id="KW-1185">Reference proteome</keyword>
<comment type="catalytic activity">
    <reaction evidence="12">
        <text>adenosine(2503) in 23S rRNA + 2 reduced [2Fe-2S]-[ferredoxin] + 2 S-adenosyl-L-methionine = 2-methyladenosine(2503) in 23S rRNA + 5'-deoxyadenosine + L-methionine + 2 oxidized [2Fe-2S]-[ferredoxin] + S-adenosyl-L-homocysteine</text>
        <dbReference type="Rhea" id="RHEA:42916"/>
        <dbReference type="Rhea" id="RHEA-COMP:10000"/>
        <dbReference type="Rhea" id="RHEA-COMP:10001"/>
        <dbReference type="Rhea" id="RHEA-COMP:10152"/>
        <dbReference type="Rhea" id="RHEA-COMP:10282"/>
        <dbReference type="ChEBI" id="CHEBI:17319"/>
        <dbReference type="ChEBI" id="CHEBI:33737"/>
        <dbReference type="ChEBI" id="CHEBI:33738"/>
        <dbReference type="ChEBI" id="CHEBI:57844"/>
        <dbReference type="ChEBI" id="CHEBI:57856"/>
        <dbReference type="ChEBI" id="CHEBI:59789"/>
        <dbReference type="ChEBI" id="CHEBI:74411"/>
        <dbReference type="ChEBI" id="CHEBI:74497"/>
        <dbReference type="EC" id="2.1.1.192"/>
    </reaction>
</comment>
<dbReference type="Gene3D" id="1.10.150.530">
    <property type="match status" value="1"/>
</dbReference>
<keyword evidence="10 12" id="KW-0408">Iron</keyword>
<evidence type="ECO:0000256" key="1">
    <source>
        <dbReference type="ARBA" id="ARBA00004496"/>
    </source>
</evidence>
<keyword evidence="5 12" id="KW-0489">Methyltransferase</keyword>
<keyword evidence="8 12" id="KW-0819">tRNA processing</keyword>
<keyword evidence="3 12" id="KW-0963">Cytoplasm</keyword>
<dbReference type="PANTHER" id="PTHR30544">
    <property type="entry name" value="23S RRNA METHYLTRANSFERASE"/>
    <property type="match status" value="1"/>
</dbReference>
<name>A0A1T4ZZU0_9FIRM</name>
<feature type="active site" description="Proton acceptor" evidence="12">
    <location>
        <position position="91"/>
    </location>
</feature>
<comment type="cofactor">
    <cofactor evidence="12">
        <name>[4Fe-4S] cluster</name>
        <dbReference type="ChEBI" id="CHEBI:49883"/>
    </cofactor>
    <text evidence="12">Binds 1 [4Fe-4S] cluster. The cluster is coordinated with 3 cysteines and an exchangeable S-adenosyl-L-methionine.</text>
</comment>
<keyword evidence="11 12" id="KW-0411">Iron-sulfur</keyword>
<dbReference type="EC" id="2.1.1.192" evidence="12"/>
<dbReference type="GO" id="GO:0002935">
    <property type="term" value="F:tRNA (adenine(37)-C2)-methyltransferase activity"/>
    <property type="evidence" value="ECO:0007669"/>
    <property type="project" value="UniProtKB-UniRule"/>
</dbReference>
<comment type="subcellular location">
    <subcellularLocation>
        <location evidence="1 12">Cytoplasm</location>
    </subcellularLocation>
</comment>
<comment type="catalytic activity">
    <reaction evidence="12">
        <text>adenosine(37) in tRNA + 2 reduced [2Fe-2S]-[ferredoxin] + 2 S-adenosyl-L-methionine = 2-methyladenosine(37) in tRNA + 5'-deoxyadenosine + L-methionine + 2 oxidized [2Fe-2S]-[ferredoxin] + S-adenosyl-L-homocysteine</text>
        <dbReference type="Rhea" id="RHEA:43332"/>
        <dbReference type="Rhea" id="RHEA-COMP:10000"/>
        <dbReference type="Rhea" id="RHEA-COMP:10001"/>
        <dbReference type="Rhea" id="RHEA-COMP:10162"/>
        <dbReference type="Rhea" id="RHEA-COMP:10485"/>
        <dbReference type="ChEBI" id="CHEBI:17319"/>
        <dbReference type="ChEBI" id="CHEBI:33737"/>
        <dbReference type="ChEBI" id="CHEBI:33738"/>
        <dbReference type="ChEBI" id="CHEBI:57844"/>
        <dbReference type="ChEBI" id="CHEBI:57856"/>
        <dbReference type="ChEBI" id="CHEBI:59789"/>
        <dbReference type="ChEBI" id="CHEBI:74411"/>
        <dbReference type="ChEBI" id="CHEBI:74497"/>
        <dbReference type="EC" id="2.1.1.192"/>
    </reaction>
</comment>
<dbReference type="GO" id="GO:0019843">
    <property type="term" value="F:rRNA binding"/>
    <property type="evidence" value="ECO:0007669"/>
    <property type="project" value="UniProtKB-UniRule"/>
</dbReference>
<feature type="binding site" evidence="12">
    <location>
        <begin position="213"/>
        <end position="215"/>
    </location>
    <ligand>
        <name>S-adenosyl-L-methionine</name>
        <dbReference type="ChEBI" id="CHEBI:59789"/>
    </ligand>
</feature>
<dbReference type="Pfam" id="PF04055">
    <property type="entry name" value="Radical_SAM"/>
    <property type="match status" value="1"/>
</dbReference>
<dbReference type="InterPro" id="IPR004383">
    <property type="entry name" value="rRNA_lsu_MTrfase_RlmN/Cfr"/>
</dbReference>
<dbReference type="PIRSF" id="PIRSF006004">
    <property type="entry name" value="CHP00048"/>
    <property type="match status" value="1"/>
</dbReference>
<evidence type="ECO:0000259" key="13">
    <source>
        <dbReference type="PROSITE" id="PS51918"/>
    </source>
</evidence>
<dbReference type="FunFam" id="3.20.20.70:FF:000014">
    <property type="entry name" value="Probable dual-specificity RNA methyltransferase RlmN"/>
    <property type="match status" value="1"/>
</dbReference>
<evidence type="ECO:0000256" key="10">
    <source>
        <dbReference type="ARBA" id="ARBA00023004"/>
    </source>
</evidence>
<feature type="binding site" evidence="12">
    <location>
        <position position="289"/>
    </location>
    <ligand>
        <name>S-adenosyl-L-methionine</name>
        <dbReference type="ChEBI" id="CHEBI:59789"/>
    </ligand>
</feature>
<evidence type="ECO:0000256" key="8">
    <source>
        <dbReference type="ARBA" id="ARBA00022694"/>
    </source>
</evidence>